<dbReference type="RefSeq" id="WP_110480784.1">
    <property type="nucleotide sequence ID" value="NZ_CP024988.1"/>
</dbReference>
<name>A0A2Z3YNT6_9CORY</name>
<dbReference type="OrthoDB" id="5418286at2"/>
<reference evidence="2" key="1">
    <citation type="submission" date="2017-11" db="EMBL/GenBank/DDBJ databases">
        <title>Otitis media/interna in a cat caused by the recently described species Corynebacterium provencense.</title>
        <authorList>
            <person name="Kittl S."/>
            <person name="Brodard I."/>
            <person name="Rychener L."/>
            <person name="Jores J."/>
            <person name="Roosje P."/>
            <person name="Gobeli Brawand S."/>
        </authorList>
    </citation>
    <scope>NUCLEOTIDE SEQUENCE [LARGE SCALE GENOMIC DNA]</scope>
    <source>
        <strain evidence="2">17KM38</strain>
    </source>
</reference>
<keyword evidence="2" id="KW-1185">Reference proteome</keyword>
<proteinExistence type="predicted"/>
<dbReference type="AlphaFoldDB" id="A0A2Z3YNT6"/>
<dbReference type="EMBL" id="CP024988">
    <property type="protein sequence ID" value="AWT24941.1"/>
    <property type="molecule type" value="Genomic_DNA"/>
</dbReference>
<gene>
    <name evidence="1" type="ORF">Csp1_01130</name>
</gene>
<dbReference type="InterPro" id="IPR042171">
    <property type="entry name" value="Acyl-CoA_hotdog"/>
</dbReference>
<dbReference type="KEGG" id="cpre:Csp1_01130"/>
<evidence type="ECO:0000313" key="1">
    <source>
        <dbReference type="EMBL" id="AWT24941.1"/>
    </source>
</evidence>
<organism evidence="1 2">
    <name type="scientific">Corynebacterium provencense</name>
    <dbReference type="NCBI Taxonomy" id="1737425"/>
    <lineage>
        <taxon>Bacteria</taxon>
        <taxon>Bacillati</taxon>
        <taxon>Actinomycetota</taxon>
        <taxon>Actinomycetes</taxon>
        <taxon>Mycobacteriales</taxon>
        <taxon>Corynebacteriaceae</taxon>
        <taxon>Corynebacterium</taxon>
    </lineage>
</organism>
<protein>
    <submittedName>
        <fullName evidence="1">Uncharacterized protein</fullName>
    </submittedName>
</protein>
<dbReference type="Gene3D" id="2.40.160.210">
    <property type="entry name" value="Acyl-CoA thioesterase, double hotdog domain"/>
    <property type="match status" value="1"/>
</dbReference>
<accession>A0A2Z3YNT6</accession>
<evidence type="ECO:0000313" key="2">
    <source>
        <dbReference type="Proteomes" id="UP000247696"/>
    </source>
</evidence>
<sequence length="83" mass="9041">MTRPNVRTFADVSAVTRTGPQRHRADLDPLWGFGGNPNGGYLQTTMARAALDATGREVKSWEVVYLPSAETLRVTPDQGPSRA</sequence>
<dbReference type="Proteomes" id="UP000247696">
    <property type="component" value="Chromosome"/>
</dbReference>